<organism evidence="3 4">
    <name type="scientific">Nitratireductor aestuarii</name>
    <dbReference type="NCBI Taxonomy" id="1735103"/>
    <lineage>
        <taxon>Bacteria</taxon>
        <taxon>Pseudomonadati</taxon>
        <taxon>Pseudomonadota</taxon>
        <taxon>Alphaproteobacteria</taxon>
        <taxon>Hyphomicrobiales</taxon>
        <taxon>Phyllobacteriaceae</taxon>
        <taxon>Nitratireductor</taxon>
    </lineage>
</organism>
<dbReference type="PANTHER" id="PTHR33376:SF15">
    <property type="entry name" value="BLL6794 PROTEIN"/>
    <property type="match status" value="1"/>
</dbReference>
<dbReference type="NCBIfam" id="NF037995">
    <property type="entry name" value="TRAP_S1"/>
    <property type="match status" value="1"/>
</dbReference>
<dbReference type="AlphaFoldDB" id="A0A916W7R5"/>
<evidence type="ECO:0000256" key="1">
    <source>
        <dbReference type="ARBA" id="ARBA00022729"/>
    </source>
</evidence>
<dbReference type="GO" id="GO:0055085">
    <property type="term" value="P:transmembrane transport"/>
    <property type="evidence" value="ECO:0007669"/>
    <property type="project" value="InterPro"/>
</dbReference>
<proteinExistence type="predicted"/>
<dbReference type="Proteomes" id="UP000636264">
    <property type="component" value="Unassembled WGS sequence"/>
</dbReference>
<reference evidence="3" key="2">
    <citation type="submission" date="2020-09" db="EMBL/GenBank/DDBJ databases">
        <authorList>
            <person name="Sun Q."/>
            <person name="Zhou Y."/>
        </authorList>
    </citation>
    <scope>NUCLEOTIDE SEQUENCE</scope>
    <source>
        <strain evidence="3">CGMCC 1.15320</strain>
    </source>
</reference>
<protein>
    <submittedName>
        <fullName evidence="3">ABC transporter substrate-binding protein</fullName>
    </submittedName>
</protein>
<keyword evidence="1 2" id="KW-0732">Signal</keyword>
<sequence>MKHTICLAAGIAAMAFAPTALEAKTLTYGTYLGARHSTNVDSVLPWMKAVEEATGGSLTFELAADGTLVSGRDSLQGIRDGLIDMSTIVDFYTPNDLKTSTILTELAMLGTDAAVMTAAINEMQVLNCEGCVKEAEDNNLKILAVYASSPYHLICNKPFETLESFKGARIRATGAWAIFSQAIGATPVNITSGEQYEALQRGQVDCTLINIPALTNYSLFEVAKYVINLPIGTFHGAHVYNANTSVWEGLTDEERKAFIDNIPQAMANLTEGAIKTDAEAVEKSKAAGVVFADPDPALVEALEQFKKDELKRAKELAESRGLKNVDELFAKFQELIAKWDDKMKEIGDDWDAYAQALQTEIYSKVD</sequence>
<dbReference type="RefSeq" id="WP_188721991.1">
    <property type="nucleotide sequence ID" value="NZ_BMIF01000010.1"/>
</dbReference>
<dbReference type="CDD" id="cd13666">
    <property type="entry name" value="PBP2_TRAP_DctP_like_1"/>
    <property type="match status" value="1"/>
</dbReference>
<dbReference type="SUPFAM" id="SSF53850">
    <property type="entry name" value="Periplasmic binding protein-like II"/>
    <property type="match status" value="1"/>
</dbReference>
<gene>
    <name evidence="3" type="ORF">GCM10011385_30820</name>
</gene>
<name>A0A916W7R5_9HYPH</name>
<dbReference type="PANTHER" id="PTHR33376">
    <property type="match status" value="1"/>
</dbReference>
<feature type="chain" id="PRO_5037917490" evidence="2">
    <location>
        <begin position="23"/>
        <end position="366"/>
    </location>
</feature>
<dbReference type="InterPro" id="IPR018389">
    <property type="entry name" value="DctP_fam"/>
</dbReference>
<dbReference type="Gene3D" id="3.40.190.170">
    <property type="entry name" value="Bacterial extracellular solute-binding protein, family 7"/>
    <property type="match status" value="1"/>
</dbReference>
<keyword evidence="4" id="KW-1185">Reference proteome</keyword>
<comment type="caution">
    <text evidence="3">The sequence shown here is derived from an EMBL/GenBank/DDBJ whole genome shotgun (WGS) entry which is preliminary data.</text>
</comment>
<dbReference type="Pfam" id="PF03480">
    <property type="entry name" value="DctP"/>
    <property type="match status" value="1"/>
</dbReference>
<reference evidence="3" key="1">
    <citation type="journal article" date="2014" name="Int. J. Syst. Evol. Microbiol.">
        <title>Complete genome sequence of Corynebacterium casei LMG S-19264T (=DSM 44701T), isolated from a smear-ripened cheese.</title>
        <authorList>
            <consortium name="US DOE Joint Genome Institute (JGI-PGF)"/>
            <person name="Walter F."/>
            <person name="Albersmeier A."/>
            <person name="Kalinowski J."/>
            <person name="Ruckert C."/>
        </authorList>
    </citation>
    <scope>NUCLEOTIDE SEQUENCE</scope>
    <source>
        <strain evidence="3">CGMCC 1.15320</strain>
    </source>
</reference>
<evidence type="ECO:0000313" key="3">
    <source>
        <dbReference type="EMBL" id="GGA74633.1"/>
    </source>
</evidence>
<accession>A0A916W7R5</accession>
<dbReference type="EMBL" id="BMIF01000010">
    <property type="protein sequence ID" value="GGA74633.1"/>
    <property type="molecule type" value="Genomic_DNA"/>
</dbReference>
<dbReference type="InterPro" id="IPR038404">
    <property type="entry name" value="TRAP_DctP_sf"/>
</dbReference>
<feature type="signal peptide" evidence="2">
    <location>
        <begin position="1"/>
        <end position="22"/>
    </location>
</feature>
<evidence type="ECO:0000256" key="2">
    <source>
        <dbReference type="SAM" id="SignalP"/>
    </source>
</evidence>
<evidence type="ECO:0000313" key="4">
    <source>
        <dbReference type="Proteomes" id="UP000636264"/>
    </source>
</evidence>